<gene>
    <name evidence="6" type="ORF">EP867_11165</name>
</gene>
<evidence type="ECO:0000256" key="1">
    <source>
        <dbReference type="ARBA" id="ARBA00009437"/>
    </source>
</evidence>
<dbReference type="InterPro" id="IPR036390">
    <property type="entry name" value="WH_DNA-bd_sf"/>
</dbReference>
<comment type="caution">
    <text evidence="6">The sequence shown here is derived from an EMBL/GenBank/DDBJ whole genome shotgun (WGS) entry which is preliminary data.</text>
</comment>
<proteinExistence type="inferred from homology"/>
<dbReference type="Pfam" id="PF03466">
    <property type="entry name" value="LysR_substrate"/>
    <property type="match status" value="1"/>
</dbReference>
<dbReference type="Proteomes" id="UP000287168">
    <property type="component" value="Unassembled WGS sequence"/>
</dbReference>
<dbReference type="Gene3D" id="3.40.190.290">
    <property type="match status" value="1"/>
</dbReference>
<evidence type="ECO:0000313" key="6">
    <source>
        <dbReference type="EMBL" id="RWY40562.1"/>
    </source>
</evidence>
<evidence type="ECO:0000256" key="4">
    <source>
        <dbReference type="ARBA" id="ARBA00023163"/>
    </source>
</evidence>
<dbReference type="Pfam" id="PF00126">
    <property type="entry name" value="HTH_1"/>
    <property type="match status" value="1"/>
</dbReference>
<dbReference type="AlphaFoldDB" id="A0A3S3YHS5"/>
<evidence type="ECO:0000256" key="3">
    <source>
        <dbReference type="ARBA" id="ARBA00023125"/>
    </source>
</evidence>
<dbReference type="PANTHER" id="PTHR30579">
    <property type="entry name" value="TRANSCRIPTIONAL REGULATOR"/>
    <property type="match status" value="1"/>
</dbReference>
<dbReference type="PROSITE" id="PS50931">
    <property type="entry name" value="HTH_LYSR"/>
    <property type="match status" value="1"/>
</dbReference>
<dbReference type="EMBL" id="SBLC01000014">
    <property type="protein sequence ID" value="RWY40562.1"/>
    <property type="molecule type" value="Genomic_DNA"/>
</dbReference>
<feature type="domain" description="HTH lysR-type" evidence="5">
    <location>
        <begin position="4"/>
        <end position="61"/>
    </location>
</feature>
<dbReference type="PANTHER" id="PTHR30579:SF3">
    <property type="entry name" value="TRANSCRIPTIONAL REGULATORY PROTEIN"/>
    <property type="match status" value="1"/>
</dbReference>
<dbReference type="InterPro" id="IPR000847">
    <property type="entry name" value="LysR_HTH_N"/>
</dbReference>
<dbReference type="InterPro" id="IPR036388">
    <property type="entry name" value="WH-like_DNA-bd_sf"/>
</dbReference>
<keyword evidence="7" id="KW-1185">Reference proteome</keyword>
<keyword evidence="3" id="KW-0238">DNA-binding</keyword>
<organism evidence="6 7">
    <name type="scientific">Falsigemmobacter intermedius</name>
    <dbReference type="NCBI Taxonomy" id="1553448"/>
    <lineage>
        <taxon>Bacteria</taxon>
        <taxon>Pseudomonadati</taxon>
        <taxon>Pseudomonadota</taxon>
        <taxon>Alphaproteobacteria</taxon>
        <taxon>Rhodobacterales</taxon>
        <taxon>Paracoccaceae</taxon>
        <taxon>Falsigemmobacter</taxon>
    </lineage>
</organism>
<dbReference type="SUPFAM" id="SSF53850">
    <property type="entry name" value="Periplasmic binding protein-like II"/>
    <property type="match status" value="1"/>
</dbReference>
<dbReference type="InterPro" id="IPR050176">
    <property type="entry name" value="LTTR"/>
</dbReference>
<dbReference type="OrthoDB" id="9787460at2"/>
<evidence type="ECO:0000313" key="7">
    <source>
        <dbReference type="Proteomes" id="UP000287168"/>
    </source>
</evidence>
<dbReference type="GO" id="GO:0003677">
    <property type="term" value="F:DNA binding"/>
    <property type="evidence" value="ECO:0007669"/>
    <property type="project" value="UniProtKB-KW"/>
</dbReference>
<dbReference type="Gene3D" id="1.10.10.10">
    <property type="entry name" value="Winged helix-like DNA-binding domain superfamily/Winged helix DNA-binding domain"/>
    <property type="match status" value="1"/>
</dbReference>
<dbReference type="SUPFAM" id="SSF46785">
    <property type="entry name" value="Winged helix' DNA-binding domain"/>
    <property type="match status" value="1"/>
</dbReference>
<evidence type="ECO:0000259" key="5">
    <source>
        <dbReference type="PROSITE" id="PS50931"/>
    </source>
</evidence>
<evidence type="ECO:0000256" key="2">
    <source>
        <dbReference type="ARBA" id="ARBA00023015"/>
    </source>
</evidence>
<keyword evidence="4" id="KW-0804">Transcription</keyword>
<dbReference type="GO" id="GO:0003700">
    <property type="term" value="F:DNA-binding transcription factor activity"/>
    <property type="evidence" value="ECO:0007669"/>
    <property type="project" value="InterPro"/>
</dbReference>
<name>A0A3S3YHS5_9RHOB</name>
<protein>
    <submittedName>
        <fullName evidence="6">LysR family transcriptional regulator</fullName>
    </submittedName>
</protein>
<accession>A0A3S3YHS5</accession>
<dbReference type="InterPro" id="IPR005119">
    <property type="entry name" value="LysR_subst-bd"/>
</dbReference>
<reference evidence="6 7" key="1">
    <citation type="journal article" date="2015" name="Int. J. Syst. Evol. Microbiol.">
        <title>Gemmobacter intermedius sp. nov., isolated from a white stork (Ciconia ciconia).</title>
        <authorList>
            <person name="Kampfer P."/>
            <person name="Jerzak L."/>
            <person name="Wilharm G."/>
            <person name="Golke J."/>
            <person name="Busse H.J."/>
            <person name="Glaeser S.P."/>
        </authorList>
    </citation>
    <scope>NUCLEOTIDE SEQUENCE [LARGE SCALE GENOMIC DNA]</scope>
    <source>
        <strain evidence="6 7">119/4</strain>
    </source>
</reference>
<dbReference type="CDD" id="cd05466">
    <property type="entry name" value="PBP2_LTTR_substrate"/>
    <property type="match status" value="1"/>
</dbReference>
<keyword evidence="2" id="KW-0805">Transcription regulation</keyword>
<dbReference type="RefSeq" id="WP_128489191.1">
    <property type="nucleotide sequence ID" value="NZ_JBHLXB010000009.1"/>
</dbReference>
<sequence>MDHFNWDDLRFFLALARDGQLSGAARALGTSHVTVARRIERLEEGLGQRLFERSARGYGLTTSGRRLIAQAEKMEEASALVSPEESRDPGLSGVLRMAVPEGFGAFFSDQLLGRFLERFPRLTLDLITLTQVLSLSRREADVTITLDPVQRGGWQSEKLCDYALALYGAADLLAAKGQPESAEALNDLPFVGYIEEMLITPALDYLDELRPGLRPVFRSASIFNQAMAAQRGLGLAVLPCYVARGTPGLVPVLDDQIRLRRSYWLTAHRDHIGTRRLRVVRNWLLSELAASQQQLL</sequence>
<comment type="similarity">
    <text evidence="1">Belongs to the LysR transcriptional regulatory family.</text>
</comment>